<organism evidence="1">
    <name type="scientific">viral metagenome</name>
    <dbReference type="NCBI Taxonomy" id="1070528"/>
    <lineage>
        <taxon>unclassified sequences</taxon>
        <taxon>metagenomes</taxon>
        <taxon>organismal metagenomes</taxon>
    </lineage>
</organism>
<proteinExistence type="predicted"/>
<reference evidence="1" key="1">
    <citation type="journal article" date="2020" name="Nature">
        <title>Giant virus diversity and host interactions through global metagenomics.</title>
        <authorList>
            <person name="Schulz F."/>
            <person name="Roux S."/>
            <person name="Paez-Espino D."/>
            <person name="Jungbluth S."/>
            <person name="Walsh D.A."/>
            <person name="Denef V.J."/>
            <person name="McMahon K.D."/>
            <person name="Konstantinidis K.T."/>
            <person name="Eloe-Fadrosh E.A."/>
            <person name="Kyrpides N.C."/>
            <person name="Woyke T."/>
        </authorList>
    </citation>
    <scope>NUCLEOTIDE SEQUENCE</scope>
    <source>
        <strain evidence="1">GVMAG-M-3300023179-114</strain>
    </source>
</reference>
<evidence type="ECO:0008006" key="2">
    <source>
        <dbReference type="Google" id="ProtNLM"/>
    </source>
</evidence>
<evidence type="ECO:0000313" key="1">
    <source>
        <dbReference type="EMBL" id="QHT23217.1"/>
    </source>
</evidence>
<accession>A0A6C0E244</accession>
<dbReference type="AlphaFoldDB" id="A0A6C0E244"/>
<protein>
    <recommendedName>
        <fullName evidence="2">HPt domain-containing protein</fullName>
    </recommendedName>
</protein>
<name>A0A6C0E244_9ZZZZ</name>
<dbReference type="EMBL" id="MN739729">
    <property type="protein sequence ID" value="QHT23217.1"/>
    <property type="molecule type" value="Genomic_DNA"/>
</dbReference>
<sequence length="105" mass="12537">MLRINKYLFYYVCDKDIDIYNEIIETIRQEYKTTIYKLTQTQNCQEVRFLIHKLVGIVSSCIDTNEECMYLCRSLLQIPKSTTDFTLYKSYIDLLTNLDRNIIGL</sequence>